<dbReference type="OrthoDB" id="3680186at2"/>
<protein>
    <recommendedName>
        <fullName evidence="5">Secreted protein</fullName>
    </recommendedName>
</protein>
<feature type="region of interest" description="Disordered" evidence="1">
    <location>
        <begin position="192"/>
        <end position="213"/>
    </location>
</feature>
<sequence length="213" mass="22702">MGKRSSILAALAAATALAAPAPSAWASPASASNATAFSFRGMNLKLPSGWKVHRDGDRIVVATGKCATPAPFAPDCRGFWIFGPKAFTKVPVGGGSFTYTGKQQFYPFSGLTTCPFSSKTAWSPGEKAASTGLRAVGRGHRATHTAWPTTCVTHNGGRHTASFTQREWFLPTSKILVVDVWSTRQLPSVLKNATWSRPPSPRDIGTRDRPGAR</sequence>
<evidence type="ECO:0000256" key="1">
    <source>
        <dbReference type="SAM" id="MobiDB-lite"/>
    </source>
</evidence>
<reference evidence="3" key="1">
    <citation type="submission" date="2021-01" db="EMBL/GenBank/DDBJ databases">
        <title>Whole genome shotgun sequence of Planobispora rosea NBRC 15558.</title>
        <authorList>
            <person name="Komaki H."/>
            <person name="Tamura T."/>
        </authorList>
    </citation>
    <scope>NUCLEOTIDE SEQUENCE</scope>
    <source>
        <strain evidence="3">NBRC 15558</strain>
    </source>
</reference>
<feature type="compositionally biased region" description="Basic and acidic residues" evidence="1">
    <location>
        <begin position="204"/>
        <end position="213"/>
    </location>
</feature>
<organism evidence="3 4">
    <name type="scientific">Planobispora rosea</name>
    <dbReference type="NCBI Taxonomy" id="35762"/>
    <lineage>
        <taxon>Bacteria</taxon>
        <taxon>Bacillati</taxon>
        <taxon>Actinomycetota</taxon>
        <taxon>Actinomycetes</taxon>
        <taxon>Streptosporangiales</taxon>
        <taxon>Streptosporangiaceae</taxon>
        <taxon>Planobispora</taxon>
    </lineage>
</organism>
<evidence type="ECO:0008006" key="5">
    <source>
        <dbReference type="Google" id="ProtNLM"/>
    </source>
</evidence>
<gene>
    <name evidence="3" type="ORF">Pro02_16130</name>
</gene>
<dbReference type="RefSeq" id="WP_068924389.1">
    <property type="nucleotide sequence ID" value="NZ_BMQP01000013.1"/>
</dbReference>
<evidence type="ECO:0000313" key="4">
    <source>
        <dbReference type="Proteomes" id="UP000655044"/>
    </source>
</evidence>
<evidence type="ECO:0000313" key="3">
    <source>
        <dbReference type="EMBL" id="GIH83205.1"/>
    </source>
</evidence>
<keyword evidence="4" id="KW-1185">Reference proteome</keyword>
<name>A0A8J3RXN3_PLARO</name>
<proteinExistence type="predicted"/>
<accession>A0A8J3RXN3</accession>
<feature type="chain" id="PRO_5035329222" description="Secreted protein" evidence="2">
    <location>
        <begin position="27"/>
        <end position="213"/>
    </location>
</feature>
<keyword evidence="2" id="KW-0732">Signal</keyword>
<dbReference type="AlphaFoldDB" id="A0A8J3RXN3"/>
<feature type="signal peptide" evidence="2">
    <location>
        <begin position="1"/>
        <end position="26"/>
    </location>
</feature>
<dbReference type="Proteomes" id="UP000655044">
    <property type="component" value="Unassembled WGS sequence"/>
</dbReference>
<dbReference type="EMBL" id="BOOI01000012">
    <property type="protein sequence ID" value="GIH83205.1"/>
    <property type="molecule type" value="Genomic_DNA"/>
</dbReference>
<comment type="caution">
    <text evidence="3">The sequence shown here is derived from an EMBL/GenBank/DDBJ whole genome shotgun (WGS) entry which is preliminary data.</text>
</comment>
<evidence type="ECO:0000256" key="2">
    <source>
        <dbReference type="SAM" id="SignalP"/>
    </source>
</evidence>